<evidence type="ECO:0000256" key="6">
    <source>
        <dbReference type="ARBA" id="ARBA00022723"/>
    </source>
</evidence>
<dbReference type="InterPro" id="IPR022911">
    <property type="entry name" value="Phe_tRNA_ligase_alpha1_bac"/>
</dbReference>
<evidence type="ECO:0000256" key="12">
    <source>
        <dbReference type="ARBA" id="ARBA00049255"/>
    </source>
</evidence>
<comment type="cofactor">
    <cofactor evidence="13">
        <name>Mg(2+)</name>
        <dbReference type="ChEBI" id="CHEBI:18420"/>
    </cofactor>
    <text evidence="13">Binds 2 magnesium ions per tetramer.</text>
</comment>
<dbReference type="AlphaFoldDB" id="W2V1H2"/>
<sequence length="338" mass="38663">MFNEKTLKECKEDFLRDLSFVCSKSDLNDLRSCYIGKKGKVNRHFEFARGNREFLGEINTTIAEIKSLLHSKMQDIKSASVQSKLEKESIDCSLPSRPLLFGGRHPLVIVANEIITIMNSMGFSSVSGPEVESDFYVFSALNVPSTHPARDVQDTFYLSDGRVLRPHTSSVQVRCMEKMGSNPKNFPIKICSFGRTYRNDDDPTHTPMFHQIEAMMIGEKVSLANLKATIVFLLKTFFMKQGMQYRFRPNYFPFTEPSIEVDIKIHGKWMEVLGCGIINSKVLDNLGISTTKYSGFAFGLGVERFAMIKYNIPDIRDMYSCNIPWLSHYSEMCRRLDR</sequence>
<organism evidence="15 16">
    <name type="scientific">Candidatus Xenolissoclinum pacificiensis L6</name>
    <dbReference type="NCBI Taxonomy" id="1401685"/>
    <lineage>
        <taxon>Bacteria</taxon>
        <taxon>Pseudomonadati</taxon>
        <taxon>Pseudomonadota</taxon>
        <taxon>Alphaproteobacteria</taxon>
        <taxon>Rickettsiales</taxon>
        <taxon>Anaplasmataceae</taxon>
        <taxon>Candidatus Xenolissoclinum</taxon>
    </lineage>
</organism>
<evidence type="ECO:0000259" key="14">
    <source>
        <dbReference type="PROSITE" id="PS50862"/>
    </source>
</evidence>
<evidence type="ECO:0000256" key="9">
    <source>
        <dbReference type="ARBA" id="ARBA00022842"/>
    </source>
</evidence>
<reference evidence="15 16" key="1">
    <citation type="journal article" date="2013" name="PLoS ONE">
        <title>Bacterial endosymbiosis in a chordate host: long-term co-evolution and conservation of secondary metabolism.</title>
        <authorList>
            <person name="Kwan J.C."/>
            <person name="Schmidt E.W."/>
        </authorList>
    </citation>
    <scope>NUCLEOTIDE SEQUENCE [LARGE SCALE GENOMIC DNA]</scope>
    <source>
        <strain evidence="16">L6</strain>
    </source>
</reference>
<dbReference type="HAMAP" id="MF_00281">
    <property type="entry name" value="Phe_tRNA_synth_alpha1"/>
    <property type="match status" value="1"/>
</dbReference>
<dbReference type="PANTHER" id="PTHR11538">
    <property type="entry name" value="PHENYLALANYL-TRNA SYNTHETASE"/>
    <property type="match status" value="1"/>
</dbReference>
<accession>W2V1H2</accession>
<dbReference type="Pfam" id="PF01409">
    <property type="entry name" value="tRNA-synt_2d"/>
    <property type="match status" value="1"/>
</dbReference>
<proteinExistence type="inferred from homology"/>
<dbReference type="STRING" id="1401685.P857_165"/>
<evidence type="ECO:0000256" key="7">
    <source>
        <dbReference type="ARBA" id="ARBA00022741"/>
    </source>
</evidence>
<evidence type="ECO:0000256" key="13">
    <source>
        <dbReference type="HAMAP-Rule" id="MF_00281"/>
    </source>
</evidence>
<evidence type="ECO:0000256" key="10">
    <source>
        <dbReference type="ARBA" id="ARBA00022917"/>
    </source>
</evidence>
<comment type="subunit">
    <text evidence="3 13">Tetramer of two alpha and two beta subunits.</text>
</comment>
<dbReference type="EC" id="6.1.1.20" evidence="13"/>
<dbReference type="GO" id="GO:0005524">
    <property type="term" value="F:ATP binding"/>
    <property type="evidence" value="ECO:0007669"/>
    <property type="project" value="UniProtKB-UniRule"/>
</dbReference>
<keyword evidence="6 13" id="KW-0479">Metal-binding</keyword>
<evidence type="ECO:0000256" key="3">
    <source>
        <dbReference type="ARBA" id="ARBA00011209"/>
    </source>
</evidence>
<dbReference type="GO" id="GO:0005737">
    <property type="term" value="C:cytoplasm"/>
    <property type="evidence" value="ECO:0007669"/>
    <property type="project" value="UniProtKB-SubCell"/>
</dbReference>
<evidence type="ECO:0000256" key="4">
    <source>
        <dbReference type="ARBA" id="ARBA00022490"/>
    </source>
</evidence>
<dbReference type="GO" id="GO:0000049">
    <property type="term" value="F:tRNA binding"/>
    <property type="evidence" value="ECO:0007669"/>
    <property type="project" value="InterPro"/>
</dbReference>
<dbReference type="SUPFAM" id="SSF55681">
    <property type="entry name" value="Class II aaRS and biotin synthetases"/>
    <property type="match status" value="1"/>
</dbReference>
<evidence type="ECO:0000313" key="15">
    <source>
        <dbReference type="EMBL" id="ETO91512.1"/>
    </source>
</evidence>
<evidence type="ECO:0000256" key="1">
    <source>
        <dbReference type="ARBA" id="ARBA00004496"/>
    </source>
</evidence>
<keyword evidence="4 13" id="KW-0963">Cytoplasm</keyword>
<dbReference type="EMBL" id="AXCJ01000003">
    <property type="protein sequence ID" value="ETO91512.1"/>
    <property type="molecule type" value="Genomic_DNA"/>
</dbReference>
<evidence type="ECO:0000256" key="8">
    <source>
        <dbReference type="ARBA" id="ARBA00022840"/>
    </source>
</evidence>
<dbReference type="InterPro" id="IPR045864">
    <property type="entry name" value="aa-tRNA-synth_II/BPL/LPL"/>
</dbReference>
<evidence type="ECO:0000256" key="2">
    <source>
        <dbReference type="ARBA" id="ARBA00010207"/>
    </source>
</evidence>
<keyword evidence="10 13" id="KW-0648">Protein biosynthesis</keyword>
<dbReference type="PANTHER" id="PTHR11538:SF41">
    <property type="entry name" value="PHENYLALANINE--TRNA LIGASE, MITOCHONDRIAL"/>
    <property type="match status" value="1"/>
</dbReference>
<keyword evidence="11 13" id="KW-0030">Aminoacyl-tRNA synthetase</keyword>
<comment type="catalytic activity">
    <reaction evidence="12 13">
        <text>tRNA(Phe) + L-phenylalanine + ATP = L-phenylalanyl-tRNA(Phe) + AMP + diphosphate + H(+)</text>
        <dbReference type="Rhea" id="RHEA:19413"/>
        <dbReference type="Rhea" id="RHEA-COMP:9668"/>
        <dbReference type="Rhea" id="RHEA-COMP:9699"/>
        <dbReference type="ChEBI" id="CHEBI:15378"/>
        <dbReference type="ChEBI" id="CHEBI:30616"/>
        <dbReference type="ChEBI" id="CHEBI:33019"/>
        <dbReference type="ChEBI" id="CHEBI:58095"/>
        <dbReference type="ChEBI" id="CHEBI:78442"/>
        <dbReference type="ChEBI" id="CHEBI:78531"/>
        <dbReference type="ChEBI" id="CHEBI:456215"/>
        <dbReference type="EC" id="6.1.1.20"/>
    </reaction>
</comment>
<keyword evidence="16" id="KW-1185">Reference proteome</keyword>
<comment type="caution">
    <text evidence="15">The sequence shown here is derived from an EMBL/GenBank/DDBJ whole genome shotgun (WGS) entry which is preliminary data.</text>
</comment>
<dbReference type="CDD" id="cd00496">
    <property type="entry name" value="PheRS_alpha_core"/>
    <property type="match status" value="1"/>
</dbReference>
<dbReference type="PROSITE" id="PS50862">
    <property type="entry name" value="AA_TRNA_LIGASE_II"/>
    <property type="match status" value="1"/>
</dbReference>
<dbReference type="GO" id="GO:0006432">
    <property type="term" value="P:phenylalanyl-tRNA aminoacylation"/>
    <property type="evidence" value="ECO:0007669"/>
    <property type="project" value="UniProtKB-UniRule"/>
</dbReference>
<name>W2V1H2_9RICK</name>
<dbReference type="Proteomes" id="UP000018951">
    <property type="component" value="Unassembled WGS sequence"/>
</dbReference>
<evidence type="ECO:0000256" key="11">
    <source>
        <dbReference type="ARBA" id="ARBA00023146"/>
    </source>
</evidence>
<feature type="domain" description="Aminoacyl-transfer RNA synthetases class-II family profile" evidence="14">
    <location>
        <begin position="117"/>
        <end position="324"/>
    </location>
</feature>
<gene>
    <name evidence="13 15" type="primary">pheS</name>
    <name evidence="15" type="ORF">P857_165</name>
</gene>
<keyword evidence="5 13" id="KW-0436">Ligase</keyword>
<dbReference type="Gene3D" id="3.30.930.10">
    <property type="entry name" value="Bira Bifunctional Protein, Domain 2"/>
    <property type="match status" value="1"/>
</dbReference>
<feature type="binding site" evidence="13">
    <location>
        <position position="256"/>
    </location>
    <ligand>
        <name>Mg(2+)</name>
        <dbReference type="ChEBI" id="CHEBI:18420"/>
        <note>shared with beta subunit</note>
    </ligand>
</feature>
<evidence type="ECO:0000313" key="16">
    <source>
        <dbReference type="Proteomes" id="UP000018951"/>
    </source>
</evidence>
<dbReference type="InterPro" id="IPR006195">
    <property type="entry name" value="aa-tRNA-synth_II"/>
</dbReference>
<dbReference type="PATRIC" id="fig|1401685.3.peg.422"/>
<comment type="subcellular location">
    <subcellularLocation>
        <location evidence="1 13">Cytoplasm</location>
    </subcellularLocation>
</comment>
<keyword evidence="8 13" id="KW-0067">ATP-binding</keyword>
<keyword evidence="7 13" id="KW-0547">Nucleotide-binding</keyword>
<dbReference type="InterPro" id="IPR002319">
    <property type="entry name" value="Phenylalanyl-tRNA_Synthase"/>
</dbReference>
<comment type="similarity">
    <text evidence="2 13">Belongs to the class-II aminoacyl-tRNA synthetase family. Phe-tRNA synthetase alpha subunit type 1 subfamily.</text>
</comment>
<evidence type="ECO:0000256" key="5">
    <source>
        <dbReference type="ARBA" id="ARBA00022598"/>
    </source>
</evidence>
<keyword evidence="9 13" id="KW-0460">Magnesium</keyword>
<protein>
    <recommendedName>
        <fullName evidence="13">Phenylalanine--tRNA ligase alpha subunit</fullName>
        <ecNumber evidence="13">6.1.1.20</ecNumber>
    </recommendedName>
    <alternativeName>
        <fullName evidence="13">Phenylalanyl-tRNA synthetase alpha subunit</fullName>
        <shortName evidence="13">PheRS</shortName>
    </alternativeName>
</protein>
<dbReference type="GO" id="GO:0000287">
    <property type="term" value="F:magnesium ion binding"/>
    <property type="evidence" value="ECO:0007669"/>
    <property type="project" value="UniProtKB-UniRule"/>
</dbReference>
<dbReference type="GO" id="GO:0004826">
    <property type="term" value="F:phenylalanine-tRNA ligase activity"/>
    <property type="evidence" value="ECO:0007669"/>
    <property type="project" value="UniProtKB-UniRule"/>
</dbReference>